<proteinExistence type="predicted"/>
<gene>
    <name evidence="1" type="ORF">Poly51_16090</name>
</gene>
<reference evidence="1 2" key="1">
    <citation type="submission" date="2019-02" db="EMBL/GenBank/DDBJ databases">
        <title>Deep-cultivation of Planctomycetes and their phenomic and genomic characterization uncovers novel biology.</title>
        <authorList>
            <person name="Wiegand S."/>
            <person name="Jogler M."/>
            <person name="Boedeker C."/>
            <person name="Pinto D."/>
            <person name="Vollmers J."/>
            <person name="Rivas-Marin E."/>
            <person name="Kohn T."/>
            <person name="Peeters S.H."/>
            <person name="Heuer A."/>
            <person name="Rast P."/>
            <person name="Oberbeckmann S."/>
            <person name="Bunk B."/>
            <person name="Jeske O."/>
            <person name="Meyerdierks A."/>
            <person name="Storesund J.E."/>
            <person name="Kallscheuer N."/>
            <person name="Luecker S."/>
            <person name="Lage O.M."/>
            <person name="Pohl T."/>
            <person name="Merkel B.J."/>
            <person name="Hornburger P."/>
            <person name="Mueller R.-W."/>
            <person name="Bruemmer F."/>
            <person name="Labrenz M."/>
            <person name="Spormann A.M."/>
            <person name="Op Den Camp H."/>
            <person name="Overmann J."/>
            <person name="Amann R."/>
            <person name="Jetten M.S.M."/>
            <person name="Mascher T."/>
            <person name="Medema M.H."/>
            <person name="Devos D.P."/>
            <person name="Kaster A.-K."/>
            <person name="Ovreas L."/>
            <person name="Rohde M."/>
            <person name="Galperin M.Y."/>
            <person name="Jogler C."/>
        </authorList>
    </citation>
    <scope>NUCLEOTIDE SEQUENCE [LARGE SCALE GENOMIC DNA]</scope>
    <source>
        <strain evidence="1 2">Poly51</strain>
    </source>
</reference>
<keyword evidence="2" id="KW-1185">Reference proteome</keyword>
<comment type="caution">
    <text evidence="1">The sequence shown here is derived from an EMBL/GenBank/DDBJ whole genome shotgun (WGS) entry which is preliminary data.</text>
</comment>
<evidence type="ECO:0000313" key="2">
    <source>
        <dbReference type="Proteomes" id="UP000318288"/>
    </source>
</evidence>
<accession>A0A5C6FGN6</accession>
<dbReference type="EMBL" id="SJPW01000002">
    <property type="protein sequence ID" value="TWU58829.1"/>
    <property type="molecule type" value="Genomic_DNA"/>
</dbReference>
<name>A0A5C6FGN6_9BACT</name>
<evidence type="ECO:0000313" key="1">
    <source>
        <dbReference type="EMBL" id="TWU58829.1"/>
    </source>
</evidence>
<dbReference type="Proteomes" id="UP000318288">
    <property type="component" value="Unassembled WGS sequence"/>
</dbReference>
<dbReference type="AlphaFoldDB" id="A0A5C6FGN6"/>
<sequence>MAFYRVFCSDFATKIATLSVLPNGRMNLFFFSAVKMMIQLSPPGHWLGLTFLLLCAAGCSKAEMKQAIEDAKTKTQEIAQSTVEAVEEHLPPSGEITLRGATPIDPTSTATLELLPIGDGRPGFVQIASYDPTDSSKAYPAILLHGATTASSVSSLAGTTVACDVYLQVSSTTPIAMTAPGKLANVSFTALDPTDQTIKANIEAIELVGSDGKPVSISGGELVAVAKGGQ</sequence>
<protein>
    <submittedName>
        <fullName evidence="1">Uncharacterized protein</fullName>
    </submittedName>
</protein>
<organism evidence="1 2">
    <name type="scientific">Rubripirellula tenax</name>
    <dbReference type="NCBI Taxonomy" id="2528015"/>
    <lineage>
        <taxon>Bacteria</taxon>
        <taxon>Pseudomonadati</taxon>
        <taxon>Planctomycetota</taxon>
        <taxon>Planctomycetia</taxon>
        <taxon>Pirellulales</taxon>
        <taxon>Pirellulaceae</taxon>
        <taxon>Rubripirellula</taxon>
    </lineage>
</organism>